<dbReference type="KEGG" id="mehf:MmiHf6_16560"/>
<keyword evidence="3" id="KW-1185">Reference proteome</keyword>
<organism evidence="2 3">
    <name type="scientific">Methanimicrococcus hongohii</name>
    <dbReference type="NCBI Taxonomy" id="3028295"/>
    <lineage>
        <taxon>Archaea</taxon>
        <taxon>Methanobacteriati</taxon>
        <taxon>Methanobacteriota</taxon>
        <taxon>Stenosarchaea group</taxon>
        <taxon>Methanomicrobia</taxon>
        <taxon>Methanosarcinales</taxon>
        <taxon>Methanosarcinaceae</taxon>
        <taxon>Methanimicrococcus</taxon>
    </lineage>
</organism>
<dbReference type="EMBL" id="CP131059">
    <property type="protein sequence ID" value="WNY24325.1"/>
    <property type="molecule type" value="Genomic_DNA"/>
</dbReference>
<gene>
    <name evidence="2" type="ORF">MmiHf6_16560</name>
</gene>
<evidence type="ECO:0000256" key="1">
    <source>
        <dbReference type="SAM" id="Coils"/>
    </source>
</evidence>
<evidence type="ECO:0000313" key="3">
    <source>
        <dbReference type="Proteomes" id="UP001302978"/>
    </source>
</evidence>
<dbReference type="Proteomes" id="UP001302978">
    <property type="component" value="Chromosome"/>
</dbReference>
<reference evidence="2 3" key="1">
    <citation type="submission" date="2023-07" db="EMBL/GenBank/DDBJ databases">
        <title>Closed genoem sequence of Methanomicrococcus sp. Hf6.</title>
        <authorList>
            <person name="Poehlein A."/>
            <person name="Protasov E."/>
            <person name="Platt K."/>
            <person name="Reeh H."/>
            <person name="Daniel R."/>
            <person name="Brune A."/>
        </authorList>
    </citation>
    <scope>NUCLEOTIDE SEQUENCE [LARGE SCALE GENOMIC DNA]</scope>
    <source>
        <strain evidence="2 3">Hf6</strain>
    </source>
</reference>
<keyword evidence="1" id="KW-0175">Coiled coil</keyword>
<name>A0AA96V1V8_9EURY</name>
<protein>
    <submittedName>
        <fullName evidence="2">Uncharacterized protein</fullName>
    </submittedName>
</protein>
<evidence type="ECO:0000313" key="2">
    <source>
        <dbReference type="EMBL" id="WNY24325.1"/>
    </source>
</evidence>
<proteinExistence type="predicted"/>
<dbReference type="AlphaFoldDB" id="A0AA96V1V8"/>
<accession>A0AA96V1V8</accession>
<sequence length="550" mass="62831">MNIENLVSKINLFQDFVIRSGFKRDLQDYVQAIQQPQNKNLTFMKDLSMKIRNTLEEIEDNEIDIDLLLILKETKPFTDSKAKSKLEELDENTEIDADAYYQDFQHIVKDLLNKIEKNEQEIKGLNEIFLKYVENEEIESENAQALVSLVFKDAETNTRLEKFADSLYHWNRALLTYNSLLKSECPEDISLVEIQNGSAEVIFEIGKDIAADLAESTKTGLNVFGAYLTRKLITRDVVDSYLGNKKLIELEKQIDELMLDNIKESIAKNIEAQYAESIRNGTGRTVFVDEKINEISIVLTEHIIRGNELKLLTPLRSENCENMLSEELRRKSVLVQKRLRQLDAEDKKSLREYSIKEEYVKSTVEYEVKTENKKEMIELGNITFYENEPIEADIEEVTDENPPENNNFGGYENITEEITASDEDASEYDDDEIVSIGDGNEVYGTGEEIYSTDENNYGIEESNYGIEEDVYGGITSKSEPFEGAEVMESENDVTFEDGAIIDFGKKNITKSGNFVSYGNEAKSSSGYRIGAKGDDKEKSGAKKRIMDFIY</sequence>
<feature type="coiled-coil region" evidence="1">
    <location>
        <begin position="101"/>
        <end position="128"/>
    </location>
</feature>